<dbReference type="InterPro" id="IPR050087">
    <property type="entry name" value="AON_synthase_class-II"/>
</dbReference>
<dbReference type="InterPro" id="IPR015422">
    <property type="entry name" value="PyrdxlP-dep_Trfase_small"/>
</dbReference>
<evidence type="ECO:0000256" key="2">
    <source>
        <dbReference type="ARBA" id="ARBA00022679"/>
    </source>
</evidence>
<evidence type="ECO:0000259" key="3">
    <source>
        <dbReference type="Pfam" id="PF00155"/>
    </source>
</evidence>
<dbReference type="SUPFAM" id="SSF51905">
    <property type="entry name" value="FAD/NAD(P)-binding domain"/>
    <property type="match status" value="1"/>
</dbReference>
<dbReference type="PANTHER" id="PTHR13693">
    <property type="entry name" value="CLASS II AMINOTRANSFERASE/8-AMINO-7-OXONONANOATE SYNTHASE"/>
    <property type="match status" value="1"/>
</dbReference>
<dbReference type="AlphaFoldDB" id="A0A2K9PRU6"/>
<dbReference type="InterPro" id="IPR036188">
    <property type="entry name" value="FAD/NAD-bd_sf"/>
</dbReference>
<proteinExistence type="predicted"/>
<evidence type="ECO:0000313" key="5">
    <source>
        <dbReference type="EMBL" id="AUP79297.1"/>
    </source>
</evidence>
<dbReference type="EMBL" id="CP025791">
    <property type="protein sequence ID" value="AUP79297.1"/>
    <property type="molecule type" value="Genomic_DNA"/>
</dbReference>
<dbReference type="InterPro" id="IPR015421">
    <property type="entry name" value="PyrdxlP-dep_Trfase_major"/>
</dbReference>
<sequence>MKNFDAIIVGARCSGSTTASHLSKMGFNVLVVDKAIFPQDTLSTHFVWPRGASYLNRLGVLDEILEQTPSSNEIEITIEDTTIRGEIPLDLLAQRFTNLHGNADRITQTSFSAKRYVIDKILIDYAVKQGAKVLEGFTVNELIFDTNQQKVLGIKGKNKDGSVCEFFSKRIIGADGVNSIVAKLTNTSKEEIRENCTFAAYSYFSGFDLKKPIIQKKGRMSIGIVPTNDGHNMTMIYGPKKWAKAFRNGDKNENFIKAIKYVNPEIGEIVEKAKKEKEIIGTDKMASFIRNAAGKGYALVGDAASFKDQCTASGMTHAFRDAELIAQHIKMGFETNDIDNQLQLYARKRHLDTWRYQEFVSKTAEMNPASASEVQLFEALSKNKEQANRFLAMYGDTLPVRDFFTEKNIKNVLIPVLNEKRDLQNYKKDIYKYYKNIFEINGDVSKEDISLNRTCVDFGIPIGPNILKRVDDYYEWYNARNDCNTWQYARTLKSFPGTNASMFDANERHIDGINFASQDYLSMGSHPKVMKAAKEALEKYGPHSAGSPMVIGNTELVHELEEAIAEMTGMKHVMIFPTGWAAGFGTITGLVREQDHIVMDRLAHSCLYQGAYAATKNVYRHPNMSIDSVRGLLEHIREKDQRNGIFVISEGLFSMDSETPDIKALQEVCRDYDATLMLDVAHDFGALGENGAGHIGNQGMKGQVDLVMGSFSKSFASNGGFLATNSAAVKHYSKMYSSAFMFSNAICPMQTAVALEATKIMRSKEGSQLRKNLLNIVNHIRNEFHKKGIKCLGTPSAIIPVMIGDEKVARIAHKIMTERNIATMILEYPVVPIGSARFRLQVMASHTIEQANAVVSNIAEAIDEAREYVKEYESPLLQTIDK</sequence>
<dbReference type="InterPro" id="IPR002938">
    <property type="entry name" value="FAD-bd"/>
</dbReference>
<dbReference type="Gene3D" id="3.40.640.10">
    <property type="entry name" value="Type I PLP-dependent aspartate aminotransferase-like (Major domain)"/>
    <property type="match status" value="1"/>
</dbReference>
<evidence type="ECO:0000256" key="1">
    <source>
        <dbReference type="ARBA" id="ARBA00001933"/>
    </source>
</evidence>
<reference evidence="5 6" key="1">
    <citation type="submission" date="2018-01" db="EMBL/GenBank/DDBJ databases">
        <title>Complete genome sequence of Flavivirga eckloniae ECD14 isolated from seaweed Ecklonia cava.</title>
        <authorList>
            <person name="Lee J.H."/>
            <person name="Baik K.S."/>
            <person name="Seong C.N."/>
        </authorList>
    </citation>
    <scope>NUCLEOTIDE SEQUENCE [LARGE SCALE GENOMIC DNA]</scope>
    <source>
        <strain evidence="5 6">ECD14</strain>
    </source>
</reference>
<keyword evidence="2" id="KW-0808">Transferase</keyword>
<dbReference type="SUPFAM" id="SSF53383">
    <property type="entry name" value="PLP-dependent transferases"/>
    <property type="match status" value="1"/>
</dbReference>
<dbReference type="GO" id="GO:0071949">
    <property type="term" value="F:FAD binding"/>
    <property type="evidence" value="ECO:0007669"/>
    <property type="project" value="InterPro"/>
</dbReference>
<feature type="domain" description="Aminotransferase class I/classII large" evidence="3">
    <location>
        <begin position="511"/>
        <end position="857"/>
    </location>
</feature>
<dbReference type="GO" id="GO:0030170">
    <property type="term" value="F:pyridoxal phosphate binding"/>
    <property type="evidence" value="ECO:0007669"/>
    <property type="project" value="InterPro"/>
</dbReference>
<dbReference type="OrthoDB" id="9807157at2"/>
<dbReference type="GO" id="GO:0016740">
    <property type="term" value="F:transferase activity"/>
    <property type="evidence" value="ECO:0007669"/>
    <property type="project" value="UniProtKB-KW"/>
</dbReference>
<evidence type="ECO:0008006" key="7">
    <source>
        <dbReference type="Google" id="ProtNLM"/>
    </source>
</evidence>
<dbReference type="Gene3D" id="3.50.50.60">
    <property type="entry name" value="FAD/NAD(P)-binding domain"/>
    <property type="match status" value="1"/>
</dbReference>
<dbReference type="Proteomes" id="UP000235826">
    <property type="component" value="Chromosome"/>
</dbReference>
<accession>A0A2K9PRU6</accession>
<comment type="cofactor">
    <cofactor evidence="1">
        <name>pyridoxal 5'-phosphate</name>
        <dbReference type="ChEBI" id="CHEBI:597326"/>
    </cofactor>
</comment>
<evidence type="ECO:0000259" key="4">
    <source>
        <dbReference type="Pfam" id="PF01494"/>
    </source>
</evidence>
<dbReference type="PANTHER" id="PTHR13693:SF103">
    <property type="entry name" value="AMINOTRANSFERASE CLASS I_CLASSII DOMAIN-CONTAINING PROTEIN"/>
    <property type="match status" value="1"/>
</dbReference>
<dbReference type="Gene3D" id="3.90.1150.10">
    <property type="entry name" value="Aspartate Aminotransferase, domain 1"/>
    <property type="match status" value="1"/>
</dbReference>
<organism evidence="5 6">
    <name type="scientific">Flavivirga eckloniae</name>
    <dbReference type="NCBI Taxonomy" id="1803846"/>
    <lineage>
        <taxon>Bacteria</taxon>
        <taxon>Pseudomonadati</taxon>
        <taxon>Bacteroidota</taxon>
        <taxon>Flavobacteriia</taxon>
        <taxon>Flavobacteriales</taxon>
        <taxon>Flavobacteriaceae</taxon>
        <taxon>Flavivirga</taxon>
    </lineage>
</organism>
<feature type="domain" description="FAD-binding" evidence="4">
    <location>
        <begin position="5"/>
        <end position="356"/>
    </location>
</feature>
<protein>
    <recommendedName>
        <fullName evidence="7">8-amino-7-oxononanoate synthase</fullName>
    </recommendedName>
</protein>
<name>A0A2K9PRU6_9FLAO</name>
<dbReference type="Pfam" id="PF01494">
    <property type="entry name" value="FAD_binding_3"/>
    <property type="match status" value="1"/>
</dbReference>
<dbReference type="InterPro" id="IPR004839">
    <property type="entry name" value="Aminotransferase_I/II_large"/>
</dbReference>
<dbReference type="InterPro" id="IPR015424">
    <property type="entry name" value="PyrdxlP-dep_Trfase"/>
</dbReference>
<gene>
    <name evidence="5" type="ORF">C1H87_11505</name>
</gene>
<dbReference type="KEGG" id="fek:C1H87_11505"/>
<keyword evidence="6" id="KW-1185">Reference proteome</keyword>
<dbReference type="RefSeq" id="WP_102755952.1">
    <property type="nucleotide sequence ID" value="NZ_CP025791.1"/>
</dbReference>
<evidence type="ECO:0000313" key="6">
    <source>
        <dbReference type="Proteomes" id="UP000235826"/>
    </source>
</evidence>
<dbReference type="Pfam" id="PF00155">
    <property type="entry name" value="Aminotran_1_2"/>
    <property type="match status" value="1"/>
</dbReference>